<dbReference type="InterPro" id="IPR036179">
    <property type="entry name" value="Ig-like_dom_sf"/>
</dbReference>
<dbReference type="InterPro" id="IPR011600">
    <property type="entry name" value="Pept_C14_caspase"/>
</dbReference>
<dbReference type="SUPFAM" id="SSF48726">
    <property type="entry name" value="Immunoglobulin"/>
    <property type="match status" value="2"/>
</dbReference>
<dbReference type="PANTHER" id="PTHR22576">
    <property type="entry name" value="MUCOSA ASSOCIATED LYMPHOID TISSUE LYMPHOMA TRANSLOCATION PROTEIN 1/PARACASPASE"/>
    <property type="match status" value="1"/>
</dbReference>
<dbReference type="SMART" id="SM00409">
    <property type="entry name" value="IG"/>
    <property type="match status" value="2"/>
</dbReference>
<dbReference type="PANTHER" id="PTHR22576:SF37">
    <property type="entry name" value="MUCOSA-ASSOCIATED LYMPHOID TISSUE LYMPHOMA TRANSLOCATION PROTEIN 1"/>
    <property type="match status" value="1"/>
</dbReference>
<feature type="domain" description="Ig-like" evidence="2">
    <location>
        <begin position="188"/>
        <end position="269"/>
    </location>
</feature>
<name>A0AAW2IBQ9_9NEOP</name>
<reference evidence="3" key="1">
    <citation type="journal article" date="2024" name="Gigascience">
        <title>Chromosome-level genome of the poultry shaft louse Menopon gallinae provides insight into the host-switching and adaptive evolution of parasitic lice.</title>
        <authorList>
            <person name="Xu Y."/>
            <person name="Ma L."/>
            <person name="Liu S."/>
            <person name="Liang Y."/>
            <person name="Liu Q."/>
            <person name="He Z."/>
            <person name="Tian L."/>
            <person name="Duan Y."/>
            <person name="Cai W."/>
            <person name="Li H."/>
            <person name="Song F."/>
        </authorList>
    </citation>
    <scope>NUCLEOTIDE SEQUENCE</scope>
    <source>
        <strain evidence="3">Cailab_2023a</strain>
    </source>
</reference>
<evidence type="ECO:0000259" key="2">
    <source>
        <dbReference type="PROSITE" id="PS50835"/>
    </source>
</evidence>
<dbReference type="InterPro" id="IPR029030">
    <property type="entry name" value="Caspase-like_dom_sf"/>
</dbReference>
<feature type="domain" description="Ig-like" evidence="2">
    <location>
        <begin position="96"/>
        <end position="182"/>
    </location>
</feature>
<dbReference type="SUPFAM" id="SSF47986">
    <property type="entry name" value="DEATH domain"/>
    <property type="match status" value="1"/>
</dbReference>
<evidence type="ECO:0008006" key="4">
    <source>
        <dbReference type="Google" id="ProtNLM"/>
    </source>
</evidence>
<dbReference type="GO" id="GO:0004197">
    <property type="term" value="F:cysteine-type endopeptidase activity"/>
    <property type="evidence" value="ECO:0007669"/>
    <property type="project" value="InterPro"/>
</dbReference>
<dbReference type="SMART" id="SM00408">
    <property type="entry name" value="IGc2"/>
    <property type="match status" value="2"/>
</dbReference>
<dbReference type="InterPro" id="IPR052039">
    <property type="entry name" value="Caspase-related_regulators"/>
</dbReference>
<dbReference type="EMBL" id="JARGDH010000001">
    <property type="protein sequence ID" value="KAL0279609.1"/>
    <property type="molecule type" value="Genomic_DNA"/>
</dbReference>
<protein>
    <recommendedName>
        <fullName evidence="4">Mucosa-associated lymphoid tissue lymphoma translocation protein 1</fullName>
    </recommendedName>
</protein>
<evidence type="ECO:0000259" key="1">
    <source>
        <dbReference type="PROSITE" id="PS50208"/>
    </source>
</evidence>
<dbReference type="Pfam" id="PF13927">
    <property type="entry name" value="Ig_3"/>
    <property type="match status" value="1"/>
</dbReference>
<dbReference type="Pfam" id="PF00656">
    <property type="entry name" value="Peptidase_C14"/>
    <property type="match status" value="1"/>
</dbReference>
<dbReference type="SUPFAM" id="SSF52129">
    <property type="entry name" value="Caspase-like"/>
    <property type="match status" value="1"/>
</dbReference>
<dbReference type="InterPro" id="IPR001309">
    <property type="entry name" value="Pept_C14_p20"/>
</dbReference>
<dbReference type="Gene3D" id="2.60.40.10">
    <property type="entry name" value="Immunoglobulins"/>
    <property type="match status" value="2"/>
</dbReference>
<dbReference type="Pfam" id="PF13895">
    <property type="entry name" value="Ig_2"/>
    <property type="match status" value="1"/>
</dbReference>
<gene>
    <name evidence="3" type="ORF">PYX00_001127</name>
</gene>
<feature type="domain" description="Caspase family p20" evidence="1">
    <location>
        <begin position="279"/>
        <end position="356"/>
    </location>
</feature>
<dbReference type="InterPro" id="IPR011029">
    <property type="entry name" value="DEATH-like_dom_sf"/>
</dbReference>
<dbReference type="GO" id="GO:0006508">
    <property type="term" value="P:proteolysis"/>
    <property type="evidence" value="ECO:0007669"/>
    <property type="project" value="InterPro"/>
</dbReference>
<dbReference type="PROSITE" id="PS50835">
    <property type="entry name" value="IG_LIKE"/>
    <property type="match status" value="2"/>
</dbReference>
<organism evidence="3">
    <name type="scientific">Menopon gallinae</name>
    <name type="common">poultry shaft louse</name>
    <dbReference type="NCBI Taxonomy" id="328185"/>
    <lineage>
        <taxon>Eukaryota</taxon>
        <taxon>Metazoa</taxon>
        <taxon>Ecdysozoa</taxon>
        <taxon>Arthropoda</taxon>
        <taxon>Hexapoda</taxon>
        <taxon>Insecta</taxon>
        <taxon>Pterygota</taxon>
        <taxon>Neoptera</taxon>
        <taxon>Paraneoptera</taxon>
        <taxon>Psocodea</taxon>
        <taxon>Troctomorpha</taxon>
        <taxon>Phthiraptera</taxon>
        <taxon>Amblycera</taxon>
        <taxon>Menoponidae</taxon>
        <taxon>Menopon</taxon>
    </lineage>
</organism>
<dbReference type="InterPro" id="IPR007110">
    <property type="entry name" value="Ig-like_dom"/>
</dbReference>
<evidence type="ECO:0000313" key="3">
    <source>
        <dbReference type="EMBL" id="KAL0279609.1"/>
    </source>
</evidence>
<dbReference type="InterPro" id="IPR013783">
    <property type="entry name" value="Ig-like_fold"/>
</dbReference>
<accession>A0AAW2IBQ9</accession>
<dbReference type="InterPro" id="IPR003598">
    <property type="entry name" value="Ig_sub2"/>
</dbReference>
<dbReference type="Gene3D" id="1.10.533.10">
    <property type="entry name" value="Death Domain, Fas"/>
    <property type="match status" value="1"/>
</dbReference>
<sequence length="654" mass="74360">MDRVSPDTILSPTALSSLTYFKLISLLSADDTWKKVAETLGIFSCHDIQSMSRSKTPAEKLVLELGARLCTVGIFCEILQECDLYDILLIFKSYEPLNIIEQPHNGVKDKMVVRGTQLKLSCRAKGLPLPKYQWYCDNVELESHRESTICINNFGLENEGLYYCIVSQEGYESISSSSVNISMAPEKPDIIKQPPVSMICNIGSKIVLDVVAEGHPSVKYQWFKGNTQLDGCNEHELSFIVEDESHYGTYRCYISNTAGEVWSNESRVTLYTSPRPEPSAKVALLIANHLYDNHNCLNAPQNDVKTLTDVLQGLGFHTVALQNLNLTEMRNIINYFASILPQDAYVVFYFSGHGFEICDKFMLPVDAPGPEDYLQVNALCERELLRTILASQPKLFLELLDMCLKPPDRLNKKILDEKTNRYEYEANNDLIQGYATTSYLGAYEKKSDQNGLYVTHLKEYLTNNRDMPIVEMLRNVAKDVAKVCPIQKPFFGANVTMDYRLTDPCRDNSEVNEKLKALTLTPRDFVLSFRQVNVNSKIYFTPFLGMFLNTLEMRFSNLQDFKVSCEALGEEIQFELSRINGNVVIKVMNIQRLVSNKVLTLWLTGKDGQLVDYSMWDIGKPLIAPIDLWREEKETKDYDIKNSSEPTTEAPSEE</sequence>
<proteinExistence type="predicted"/>
<dbReference type="Gene3D" id="3.40.50.1460">
    <property type="match status" value="1"/>
</dbReference>
<dbReference type="InterPro" id="IPR003599">
    <property type="entry name" value="Ig_sub"/>
</dbReference>
<comment type="caution">
    <text evidence="3">The sequence shown here is derived from an EMBL/GenBank/DDBJ whole genome shotgun (WGS) entry which is preliminary data.</text>
</comment>
<dbReference type="AlphaFoldDB" id="A0AAW2IBQ9"/>
<dbReference type="PROSITE" id="PS50208">
    <property type="entry name" value="CASPASE_P20"/>
    <property type="match status" value="1"/>
</dbReference>